<protein>
    <submittedName>
        <fullName evidence="6">LysM peptidoglycan-binding domain-containing protein</fullName>
    </submittedName>
</protein>
<dbReference type="InterPro" id="IPR018392">
    <property type="entry name" value="LysM"/>
</dbReference>
<evidence type="ECO:0000256" key="1">
    <source>
        <dbReference type="ARBA" id="ARBA00022729"/>
    </source>
</evidence>
<proteinExistence type="predicted"/>
<feature type="domain" description="LysM" evidence="5">
    <location>
        <begin position="77"/>
        <end position="121"/>
    </location>
</feature>
<dbReference type="SUPFAM" id="SSF54106">
    <property type="entry name" value="LysM domain"/>
    <property type="match status" value="1"/>
</dbReference>
<sequence>MDNNFYSQKEVEDFVASVSPYTPILSEEPVLAAAVIGVDGSIFQQEEFLEKPELAVSLPSLETEEVKSEKEPRREIITYTVSPSDTLSGIATKFGLSVKTLADANNLSSVHQIKIGQTLSIPPADGIIYTVNKGDTVAAVVQRYQGNLAETLKYTSENIKPGQKIVIVGGRVPSEPSMPSNQPTLQRRSQLASATSTRNVLIREQSSGRNLGDAGSRNNGYPWGWCTWYAAYRKRVPPRWGNARSWLSSARRDGYAVGSVPKAGAIVVTTDNSVLGHVAYVESVNGNSILVSEMNYEGFGIISRRSIPISSPIIRGYIY</sequence>
<reference evidence="6" key="1">
    <citation type="journal article" date="2020" name="mSystems">
        <title>Genome- and Community-Level Interaction Insights into Carbon Utilization and Element Cycling Functions of Hydrothermarchaeota in Hydrothermal Sediment.</title>
        <authorList>
            <person name="Zhou Z."/>
            <person name="Liu Y."/>
            <person name="Xu W."/>
            <person name="Pan J."/>
            <person name="Luo Z.H."/>
            <person name="Li M."/>
        </authorList>
    </citation>
    <scope>NUCLEOTIDE SEQUENCE [LARGE SCALE GENOMIC DNA]</scope>
    <source>
        <strain evidence="6">SpSt-757</strain>
    </source>
</reference>
<keyword evidence="1" id="KW-0732">Signal</keyword>
<dbReference type="InterPro" id="IPR038765">
    <property type="entry name" value="Papain-like_cys_pep_sf"/>
</dbReference>
<dbReference type="EMBL" id="DTGG01000106">
    <property type="protein sequence ID" value="HFZ09144.1"/>
    <property type="molecule type" value="Genomic_DNA"/>
</dbReference>
<dbReference type="GO" id="GO:0016787">
    <property type="term" value="F:hydrolase activity"/>
    <property type="evidence" value="ECO:0007669"/>
    <property type="project" value="UniProtKB-KW"/>
</dbReference>
<organism evidence="6">
    <name type="scientific">candidate division CPR3 bacterium</name>
    <dbReference type="NCBI Taxonomy" id="2268181"/>
    <lineage>
        <taxon>Bacteria</taxon>
        <taxon>Bacteria division CPR3</taxon>
    </lineage>
</organism>
<dbReference type="InterPro" id="IPR036779">
    <property type="entry name" value="LysM_dom_sf"/>
</dbReference>
<dbReference type="CDD" id="cd00118">
    <property type="entry name" value="LysM"/>
    <property type="match status" value="2"/>
</dbReference>
<dbReference type="Pfam" id="PF01476">
    <property type="entry name" value="LysM"/>
    <property type="match status" value="2"/>
</dbReference>
<evidence type="ECO:0000313" key="6">
    <source>
        <dbReference type="EMBL" id="HFZ09144.1"/>
    </source>
</evidence>
<dbReference type="PROSITE" id="PS51782">
    <property type="entry name" value="LYSM"/>
    <property type="match status" value="1"/>
</dbReference>
<dbReference type="SMART" id="SM00257">
    <property type="entry name" value="LysM"/>
    <property type="match status" value="2"/>
</dbReference>
<evidence type="ECO:0000259" key="4">
    <source>
        <dbReference type="PROSITE" id="PS50911"/>
    </source>
</evidence>
<dbReference type="Gene3D" id="3.10.350.10">
    <property type="entry name" value="LysM domain"/>
    <property type="match status" value="2"/>
</dbReference>
<dbReference type="PROSITE" id="PS50911">
    <property type="entry name" value="CHAP"/>
    <property type="match status" value="1"/>
</dbReference>
<dbReference type="PANTHER" id="PTHR33734:SF22">
    <property type="entry name" value="MEMBRANE-BOUND LYTIC MUREIN TRANSGLYCOSYLASE D"/>
    <property type="match status" value="1"/>
</dbReference>
<comment type="caution">
    <text evidence="6">The sequence shown here is derived from an EMBL/GenBank/DDBJ whole genome shotgun (WGS) entry which is preliminary data.</text>
</comment>
<dbReference type="AlphaFoldDB" id="A0A7V3JAF0"/>
<dbReference type="Gene3D" id="3.90.1720.10">
    <property type="entry name" value="endopeptidase domain like (from Nostoc punctiforme)"/>
    <property type="match status" value="1"/>
</dbReference>
<keyword evidence="2" id="KW-0378">Hydrolase</keyword>
<keyword evidence="3" id="KW-0961">Cell wall biogenesis/degradation</keyword>
<evidence type="ECO:0000256" key="3">
    <source>
        <dbReference type="ARBA" id="ARBA00023316"/>
    </source>
</evidence>
<dbReference type="GO" id="GO:0071555">
    <property type="term" value="P:cell wall organization"/>
    <property type="evidence" value="ECO:0007669"/>
    <property type="project" value="UniProtKB-KW"/>
</dbReference>
<dbReference type="PANTHER" id="PTHR33734">
    <property type="entry name" value="LYSM DOMAIN-CONTAINING GPI-ANCHORED PROTEIN 2"/>
    <property type="match status" value="1"/>
</dbReference>
<evidence type="ECO:0000259" key="5">
    <source>
        <dbReference type="PROSITE" id="PS51782"/>
    </source>
</evidence>
<feature type="domain" description="Peptidase C51" evidence="4">
    <location>
        <begin position="201"/>
        <end position="319"/>
    </location>
</feature>
<dbReference type="SUPFAM" id="SSF54001">
    <property type="entry name" value="Cysteine proteinases"/>
    <property type="match status" value="1"/>
</dbReference>
<evidence type="ECO:0000256" key="2">
    <source>
        <dbReference type="ARBA" id="ARBA00022801"/>
    </source>
</evidence>
<dbReference type="InterPro" id="IPR007921">
    <property type="entry name" value="CHAP_dom"/>
</dbReference>
<accession>A0A7V3JAF0</accession>
<name>A0A7V3JAF0_UNCC3</name>
<gene>
    <name evidence="6" type="ORF">ENV41_03315</name>
</gene>
<dbReference type="Pfam" id="PF05257">
    <property type="entry name" value="CHAP"/>
    <property type="match status" value="1"/>
</dbReference>